<evidence type="ECO:0000256" key="1">
    <source>
        <dbReference type="SAM" id="MobiDB-lite"/>
    </source>
</evidence>
<dbReference type="GO" id="GO:0043130">
    <property type="term" value="F:ubiquitin binding"/>
    <property type="evidence" value="ECO:0007669"/>
    <property type="project" value="InterPro"/>
</dbReference>
<accession>A0A834ZBJ2</accession>
<dbReference type="InterPro" id="IPR038981">
    <property type="entry name" value="CID5/CID6"/>
</dbReference>
<keyword evidence="4" id="KW-1185">Reference proteome</keyword>
<organism evidence="3 4">
    <name type="scientific">Tetracentron sinense</name>
    <name type="common">Spur-leaf</name>
    <dbReference type="NCBI Taxonomy" id="13715"/>
    <lineage>
        <taxon>Eukaryota</taxon>
        <taxon>Viridiplantae</taxon>
        <taxon>Streptophyta</taxon>
        <taxon>Embryophyta</taxon>
        <taxon>Tracheophyta</taxon>
        <taxon>Spermatophyta</taxon>
        <taxon>Magnoliopsida</taxon>
        <taxon>Trochodendrales</taxon>
        <taxon>Trochodendraceae</taxon>
        <taxon>Tetracentron</taxon>
    </lineage>
</organism>
<evidence type="ECO:0000259" key="2">
    <source>
        <dbReference type="PROSITE" id="PS51140"/>
    </source>
</evidence>
<dbReference type="PROSITE" id="PS51140">
    <property type="entry name" value="CUE"/>
    <property type="match status" value="1"/>
</dbReference>
<evidence type="ECO:0000313" key="4">
    <source>
        <dbReference type="Proteomes" id="UP000655225"/>
    </source>
</evidence>
<proteinExistence type="predicted"/>
<dbReference type="OrthoDB" id="769720at2759"/>
<dbReference type="Proteomes" id="UP000655225">
    <property type="component" value="Unassembled WGS sequence"/>
</dbReference>
<feature type="compositionally biased region" description="Low complexity" evidence="1">
    <location>
        <begin position="184"/>
        <end position="198"/>
    </location>
</feature>
<dbReference type="InterPro" id="IPR041806">
    <property type="entry name" value="CID5/6/7_CUE"/>
</dbReference>
<comment type="caution">
    <text evidence="3">The sequence shown here is derived from an EMBL/GenBank/DDBJ whole genome shotgun (WGS) entry which is preliminary data.</text>
</comment>
<dbReference type="AlphaFoldDB" id="A0A834ZBJ2"/>
<dbReference type="Gene3D" id="1.10.8.10">
    <property type="entry name" value="DNA helicase RuvA subunit, C-terminal domain"/>
    <property type="match status" value="1"/>
</dbReference>
<feature type="region of interest" description="Disordered" evidence="1">
    <location>
        <begin position="86"/>
        <end position="105"/>
    </location>
</feature>
<name>A0A834ZBJ2_TETSI</name>
<feature type="compositionally biased region" description="Low complexity" evidence="1">
    <location>
        <begin position="167"/>
        <end position="177"/>
    </location>
</feature>
<dbReference type="InterPro" id="IPR003892">
    <property type="entry name" value="CUE"/>
</dbReference>
<reference evidence="3 4" key="1">
    <citation type="submission" date="2020-04" db="EMBL/GenBank/DDBJ databases">
        <title>Plant Genome Project.</title>
        <authorList>
            <person name="Zhang R.-G."/>
        </authorList>
    </citation>
    <scope>NUCLEOTIDE SEQUENCE [LARGE SCALE GENOMIC DNA]</scope>
    <source>
        <strain evidence="3">YNK0</strain>
        <tissue evidence="3">Leaf</tissue>
    </source>
</reference>
<protein>
    <recommendedName>
        <fullName evidence="2">CUE domain-containing protein</fullName>
    </recommendedName>
</protein>
<dbReference type="PANTHER" id="PTHR37252:SF3">
    <property type="entry name" value="POLYADENYLATE-BINDING PROTEIN-INTERACTING PROTEIN 6"/>
    <property type="match status" value="1"/>
</dbReference>
<dbReference type="PANTHER" id="PTHR37252">
    <property type="entry name" value="POLYADENYLATE-BINDING PROTEIN-INTERACTING PROTEIN 6"/>
    <property type="match status" value="1"/>
</dbReference>
<feature type="domain" description="CUE" evidence="2">
    <location>
        <begin position="113"/>
        <end position="156"/>
    </location>
</feature>
<dbReference type="CDD" id="cd14371">
    <property type="entry name" value="CUE_CID7_like"/>
    <property type="match status" value="1"/>
</dbReference>
<feature type="region of interest" description="Disordered" evidence="1">
    <location>
        <begin position="167"/>
        <end position="198"/>
    </location>
</feature>
<dbReference type="OMA" id="YLANKCD"/>
<dbReference type="EMBL" id="JABCRI010000009">
    <property type="protein sequence ID" value="KAF8400746.1"/>
    <property type="molecule type" value="Genomic_DNA"/>
</dbReference>
<sequence>MKPEMSSLNPYAASYVPILKREAEVENKTFKLTAEDPKSDNVTAWSKPSSKAHKKMIQNELPDKAYPNFNIHGNEKLLVAENFTQKNHQSRGSHDSWSRNPSDMTEKQHMNEDFEMDLAYLSITFPGMSDQSLADVYSANGGDLEASVDMLNQLEFYPTMDIAHASESGSSAKGASVKPKKISCEASGSSSGPSKSAS</sequence>
<evidence type="ECO:0000313" key="3">
    <source>
        <dbReference type="EMBL" id="KAF8400746.1"/>
    </source>
</evidence>
<gene>
    <name evidence="3" type="ORF">HHK36_014046</name>
</gene>